<evidence type="ECO:0000256" key="7">
    <source>
        <dbReference type="ARBA" id="ARBA00032344"/>
    </source>
</evidence>
<evidence type="ECO:0000256" key="5">
    <source>
        <dbReference type="ARBA" id="ARBA00022764"/>
    </source>
</evidence>
<keyword evidence="4 8" id="KW-0732">Signal</keyword>
<proteinExistence type="inferred from homology"/>
<gene>
    <name evidence="8" type="primary">flgI</name>
    <name evidence="9" type="ORF">ACFQDM_01810</name>
</gene>
<dbReference type="PRINTS" id="PR01010">
    <property type="entry name" value="FLGPRINGFLGI"/>
</dbReference>
<accession>A0ABW1S579</accession>
<dbReference type="Proteomes" id="UP001596303">
    <property type="component" value="Unassembled WGS sequence"/>
</dbReference>
<dbReference type="PANTHER" id="PTHR30381:SF0">
    <property type="entry name" value="FLAGELLAR P-RING PROTEIN"/>
    <property type="match status" value="1"/>
</dbReference>
<evidence type="ECO:0000256" key="4">
    <source>
        <dbReference type="ARBA" id="ARBA00022729"/>
    </source>
</evidence>
<comment type="function">
    <text evidence="1 8">Assembles around the rod to form the L-ring and probably protects the motor/basal body from shearing forces during rotation.</text>
</comment>
<keyword evidence="9" id="KW-0966">Cell projection</keyword>
<reference evidence="10" key="1">
    <citation type="journal article" date="2019" name="Int. J. Syst. Evol. Microbiol.">
        <title>The Global Catalogue of Microorganisms (GCM) 10K type strain sequencing project: providing services to taxonomists for standard genome sequencing and annotation.</title>
        <authorList>
            <consortium name="The Broad Institute Genomics Platform"/>
            <consortium name="The Broad Institute Genome Sequencing Center for Infectious Disease"/>
            <person name="Wu L."/>
            <person name="Ma J."/>
        </authorList>
    </citation>
    <scope>NUCLEOTIDE SEQUENCE [LARGE SCALE GENOMIC DNA]</scope>
    <source>
        <strain evidence="10">CGMCC-1.15741</strain>
    </source>
</reference>
<dbReference type="EMBL" id="JBHSSW010000003">
    <property type="protein sequence ID" value="MFC6196793.1"/>
    <property type="molecule type" value="Genomic_DNA"/>
</dbReference>
<keyword evidence="10" id="KW-1185">Reference proteome</keyword>
<evidence type="ECO:0000256" key="6">
    <source>
        <dbReference type="ARBA" id="ARBA00023143"/>
    </source>
</evidence>
<dbReference type="PROSITE" id="PS51257">
    <property type="entry name" value="PROKAR_LIPOPROTEIN"/>
    <property type="match status" value="1"/>
</dbReference>
<feature type="chain" id="PRO_5044907830" description="Flagellar P-ring protein" evidence="8">
    <location>
        <begin position="27"/>
        <end position="370"/>
    </location>
</feature>
<dbReference type="RefSeq" id="WP_377374676.1">
    <property type="nucleotide sequence ID" value="NZ_JBHSSW010000003.1"/>
</dbReference>
<evidence type="ECO:0000256" key="8">
    <source>
        <dbReference type="HAMAP-Rule" id="MF_00416"/>
    </source>
</evidence>
<keyword evidence="5" id="KW-0574">Periplasm</keyword>
<evidence type="ECO:0000256" key="2">
    <source>
        <dbReference type="ARBA" id="ARBA00004117"/>
    </source>
</evidence>
<dbReference type="InterPro" id="IPR001782">
    <property type="entry name" value="Flag_FlgI"/>
</dbReference>
<keyword evidence="9" id="KW-0969">Cilium</keyword>
<evidence type="ECO:0000313" key="9">
    <source>
        <dbReference type="EMBL" id="MFC6196793.1"/>
    </source>
</evidence>
<protein>
    <recommendedName>
        <fullName evidence="3 8">Flagellar P-ring protein</fullName>
    </recommendedName>
    <alternativeName>
        <fullName evidence="7 8">Basal body P-ring protein</fullName>
    </alternativeName>
</protein>
<name>A0ABW1S579_9PROT</name>
<dbReference type="NCBIfam" id="NF003676">
    <property type="entry name" value="PRK05303.1"/>
    <property type="match status" value="1"/>
</dbReference>
<dbReference type="PANTHER" id="PTHR30381">
    <property type="entry name" value="FLAGELLAR P-RING PERIPLASMIC PROTEIN FLGI"/>
    <property type="match status" value="1"/>
</dbReference>
<keyword evidence="9" id="KW-0282">Flagellum</keyword>
<comment type="similarity">
    <text evidence="8">Belongs to the FlgI family.</text>
</comment>
<evidence type="ECO:0000313" key="10">
    <source>
        <dbReference type="Proteomes" id="UP001596303"/>
    </source>
</evidence>
<evidence type="ECO:0000256" key="1">
    <source>
        <dbReference type="ARBA" id="ARBA00002591"/>
    </source>
</evidence>
<dbReference type="Pfam" id="PF02119">
    <property type="entry name" value="FlgI"/>
    <property type="match status" value="1"/>
</dbReference>
<dbReference type="HAMAP" id="MF_00416">
    <property type="entry name" value="FlgI"/>
    <property type="match status" value="1"/>
</dbReference>
<keyword evidence="6 8" id="KW-0975">Bacterial flagellum</keyword>
<comment type="subunit">
    <text evidence="8">The basal body constitutes a major portion of the flagellar organelle and consists of four rings (L,P,S, and M) mounted on a central rod.</text>
</comment>
<sequence precursor="true">MRSTLRTAMMAIAVFAGCLQAPGADAASRLKDIVDVEGVRENQLIGYGLVVGLNGTGDSLRNSPFTRQSLEAMLERLGVNTRDQNLNTKNVAAVMVTANLPPFATSGSRIDVSASSMGDAKSLSGGILLVTPLVGADGQVYAVAQGPVAAGGFAANGDSGTSVIRNVPTIGRIPNGALVEKEIGFDLSGQKELRLALRNPDFTTARRVAEAVNAYIGAPIATALDSATVRIVRPTNFSMTSLITEIEGLVVEPDQPARIVIDEASGVIVMGEDVQVSTVAIAQGNLTIQISEQPAVSQPAPFSDGVTAVVPQSGVEVLEDGTGLAVLNGGVPLKDLVDGLNALGVTPRDMISILQALKAAGALQADIEVM</sequence>
<comment type="caution">
    <text evidence="9">The sequence shown here is derived from an EMBL/GenBank/DDBJ whole genome shotgun (WGS) entry which is preliminary data.</text>
</comment>
<feature type="signal peptide" evidence="8">
    <location>
        <begin position="1"/>
        <end position="26"/>
    </location>
</feature>
<evidence type="ECO:0000256" key="3">
    <source>
        <dbReference type="ARBA" id="ARBA00019515"/>
    </source>
</evidence>
<organism evidence="9 10">
    <name type="scientific">Ponticaulis profundi</name>
    <dbReference type="NCBI Taxonomy" id="2665222"/>
    <lineage>
        <taxon>Bacteria</taxon>
        <taxon>Pseudomonadati</taxon>
        <taxon>Pseudomonadota</taxon>
        <taxon>Alphaproteobacteria</taxon>
        <taxon>Hyphomonadales</taxon>
        <taxon>Hyphomonadaceae</taxon>
        <taxon>Ponticaulis</taxon>
    </lineage>
</organism>
<comment type="subcellular location">
    <subcellularLocation>
        <location evidence="2 8">Bacterial flagellum basal body</location>
    </subcellularLocation>
</comment>